<dbReference type="EMBL" id="AP028654">
    <property type="protein sequence ID" value="BEP29608.1"/>
    <property type="molecule type" value="Genomic_DNA"/>
</dbReference>
<dbReference type="PANTHER" id="PTHR34472">
    <property type="entry name" value="SULFUR CARRIER PROTEIN THIS"/>
    <property type="match status" value="1"/>
</dbReference>
<organism evidence="1 2">
    <name type="scientific">Helicovermis profundi</name>
    <dbReference type="NCBI Taxonomy" id="3065157"/>
    <lineage>
        <taxon>Bacteria</taxon>
        <taxon>Bacillati</taxon>
        <taxon>Bacillota</taxon>
        <taxon>Clostridia</taxon>
        <taxon>Helicovermis</taxon>
    </lineage>
</organism>
<dbReference type="InterPro" id="IPR016155">
    <property type="entry name" value="Mopterin_synth/thiamin_S_b"/>
</dbReference>
<dbReference type="AlphaFoldDB" id="A0AAU9E843"/>
<dbReference type="Gene3D" id="3.10.20.30">
    <property type="match status" value="1"/>
</dbReference>
<dbReference type="KEGG" id="hprf:HLPR_19390"/>
<dbReference type="InterPro" id="IPR010035">
    <property type="entry name" value="Thi_S"/>
</dbReference>
<dbReference type="InterPro" id="IPR012675">
    <property type="entry name" value="Beta-grasp_dom_sf"/>
</dbReference>
<dbReference type="CDD" id="cd00565">
    <property type="entry name" value="Ubl_ThiS"/>
    <property type="match status" value="1"/>
</dbReference>
<dbReference type="Proteomes" id="UP001321786">
    <property type="component" value="Chromosome"/>
</dbReference>
<sequence>MYVNGKQIGCDYSNVKELLEKMNLDFEKVVVEVNKEIISKSQYDKKKIFDKDSIEIIGFIGGG</sequence>
<gene>
    <name evidence="1" type="primary">thiS</name>
    <name evidence="1" type="ORF">HLPR_19390</name>
</gene>
<dbReference type="InterPro" id="IPR003749">
    <property type="entry name" value="ThiS/MoaD-like"/>
</dbReference>
<protein>
    <submittedName>
        <fullName evidence="1">Sulfur carrier protein ThiS</fullName>
    </submittedName>
</protein>
<dbReference type="Pfam" id="PF02597">
    <property type="entry name" value="ThiS"/>
    <property type="match status" value="1"/>
</dbReference>
<accession>A0AAU9E843</accession>
<name>A0AAU9E843_9FIRM</name>
<reference evidence="1 2" key="1">
    <citation type="submission" date="2023-08" db="EMBL/GenBank/DDBJ databases">
        <title>Helicovermis profunda gen. nov., sp. nov., a novel mesophilic, fermentative bacterium within the Bacillota from a deep-sea hydrothermal vent chimney.</title>
        <authorList>
            <person name="Miyazaki U."/>
            <person name="Mizutani D."/>
            <person name="Hashimoto Y."/>
            <person name="Tame A."/>
            <person name="Sawayama S."/>
            <person name="Miyazaki J."/>
            <person name="Takai K."/>
            <person name="Nakagawa S."/>
        </authorList>
    </citation>
    <scope>NUCLEOTIDE SEQUENCE [LARGE SCALE GENOMIC DNA]</scope>
    <source>
        <strain evidence="1 2">S502</strain>
    </source>
</reference>
<keyword evidence="2" id="KW-1185">Reference proteome</keyword>
<dbReference type="RefSeq" id="WP_338535234.1">
    <property type="nucleotide sequence ID" value="NZ_AP028654.1"/>
</dbReference>
<evidence type="ECO:0000313" key="1">
    <source>
        <dbReference type="EMBL" id="BEP29608.1"/>
    </source>
</evidence>
<dbReference type="PANTHER" id="PTHR34472:SF1">
    <property type="entry name" value="SULFUR CARRIER PROTEIN THIS"/>
    <property type="match status" value="1"/>
</dbReference>
<dbReference type="NCBIfam" id="TIGR01683">
    <property type="entry name" value="thiS"/>
    <property type="match status" value="1"/>
</dbReference>
<evidence type="ECO:0000313" key="2">
    <source>
        <dbReference type="Proteomes" id="UP001321786"/>
    </source>
</evidence>
<dbReference type="SUPFAM" id="SSF54285">
    <property type="entry name" value="MoaD/ThiS"/>
    <property type="match status" value="1"/>
</dbReference>
<proteinExistence type="predicted"/>